<accession>A0A6A2XBU9</accession>
<comment type="subcellular location">
    <subcellularLocation>
        <location evidence="1">Nucleus</location>
    </subcellularLocation>
</comment>
<dbReference type="PANTHER" id="PTHR12585:SF69">
    <property type="entry name" value="FI11703P"/>
    <property type="match status" value="1"/>
</dbReference>
<dbReference type="GO" id="GO:1990414">
    <property type="term" value="P:replication-born double-strand break repair via sister chromatid exchange"/>
    <property type="evidence" value="ECO:0007669"/>
    <property type="project" value="TreeGrafter"/>
</dbReference>
<feature type="domain" description="Rad21/Rec8-like protein N-terminal" evidence="5">
    <location>
        <begin position="1"/>
        <end position="69"/>
    </location>
</feature>
<reference evidence="6" key="1">
    <citation type="submission" date="2019-09" db="EMBL/GenBank/DDBJ databases">
        <title>Draft genome information of white flower Hibiscus syriacus.</title>
        <authorList>
            <person name="Kim Y.-M."/>
        </authorList>
    </citation>
    <scope>NUCLEOTIDE SEQUENCE [LARGE SCALE GENOMIC DNA]</scope>
    <source>
        <strain evidence="6">YM2019G1</strain>
    </source>
</reference>
<dbReference type="GO" id="GO:0008278">
    <property type="term" value="C:cohesin complex"/>
    <property type="evidence" value="ECO:0007669"/>
    <property type="project" value="InterPro"/>
</dbReference>
<evidence type="ECO:0000256" key="3">
    <source>
        <dbReference type="SAM" id="MobiDB-lite"/>
    </source>
</evidence>
<organism evidence="6 7">
    <name type="scientific">Hibiscus syriacus</name>
    <name type="common">Rose of Sharon</name>
    <dbReference type="NCBI Taxonomy" id="106335"/>
    <lineage>
        <taxon>Eukaryota</taxon>
        <taxon>Viridiplantae</taxon>
        <taxon>Streptophyta</taxon>
        <taxon>Embryophyta</taxon>
        <taxon>Tracheophyta</taxon>
        <taxon>Spermatophyta</taxon>
        <taxon>Magnoliopsida</taxon>
        <taxon>eudicotyledons</taxon>
        <taxon>Gunneridae</taxon>
        <taxon>Pentapetalae</taxon>
        <taxon>rosids</taxon>
        <taxon>malvids</taxon>
        <taxon>Malvales</taxon>
        <taxon>Malvaceae</taxon>
        <taxon>Malvoideae</taxon>
        <taxon>Hibiscus</taxon>
    </lineage>
</organism>
<dbReference type="InterPro" id="IPR006909">
    <property type="entry name" value="Rad21/Rec8_C_eu"/>
</dbReference>
<dbReference type="EMBL" id="VEPZ02001641">
    <property type="protein sequence ID" value="KAE8664755.1"/>
    <property type="molecule type" value="Genomic_DNA"/>
</dbReference>
<evidence type="ECO:0000313" key="7">
    <source>
        <dbReference type="Proteomes" id="UP000436088"/>
    </source>
</evidence>
<protein>
    <submittedName>
        <fullName evidence="6">Sister chromatid cohesion 1 protein 4, putative isoform 4</fullName>
    </submittedName>
</protein>
<feature type="domain" description="Rad21/Rec8-like protein C-terminal eukaryotic" evidence="4">
    <location>
        <begin position="1128"/>
        <end position="1153"/>
    </location>
</feature>
<evidence type="ECO:0000313" key="6">
    <source>
        <dbReference type="EMBL" id="KAE8664755.1"/>
    </source>
</evidence>
<sequence>MFYSQFILAKKGPLGTIWIAAHLERKLRKNQVADTDIGDSVDSILFPDVPIALRLSSHLLLGVVRIFSKVDLPPEESTAPYHSITYPRLLILTTLSCPTMRFFRVTTLITMLAQEQITLQDTMGDMVYSTSQFGLDERFGDGDTSQMVFLMSYHYKKIIILYTEVGVKTPQELVLDQVAVPGSVEVSEYDQGSDVPQKQDPSNLEAVPMDCSGDQIFSSSTQQASQFPLSLAANSGFVEIDEDVGTPGLEEVPSLSGVHKALADHLESENHNLTENECVENAPNNKSKFLNGDNGPMDQSLHNAINRDAIVHVPPENGCHISDMEKEQTKPQGNSINDALSVECTSVVGTIKGSDGLDKVEDMDNGAMHSMDRTDGECAESPSCYNVTFDLEDHSRRTCSSSIYVRASDGCLENGQASHKCEIGNCAQTTDNLEEPCSPAIAIASDPSCPLEPPSRPTVIDGEAQACQERYGSENLKNPIVDKDVSSLQVLGSDSLAAAKQNLVDLSGREEEVRAPRGSIEVQVEACQIRMSEPALCDDRLDNSNNCATSDLPAPEKLLSAAEGPLDKPSDMLGNSTPDKEVLVENDEIDAGTKHISGKKRSLTESTLTIESINSVESFGRPGSRRTTDSVPDDDDLLSSILVGRSSVFKMKPTPPLEVASTKRARSAPSSHVTKRKVLMDDTMVLHGDTIRKQLVNTEDMRRIRKKAPCTRPEISLIQRKFLEDEIFSEPIFTGISGDLASLHSESYDLSSIRISEGEENHASSEVAKNPECLVKPNIAEGGTEGSFVPVILGNDKQARSSGTLNAQQDSYAVDDVPQLLQHEPLGGITEMEIDGVNIEVANAANHSILNEFRVSSPTDLVTGDTSNITAEEVTNTIDGSILNNVTCLLPDQKMNTQPGEDASELDMRNGKVSHPTEVLEHDVEGIIATETESKATDELLLEESKTNTSVEVSMEDYPAPVGNGTIQTGVSVNYAQNAYESGCGKAGVADEVQVQDALLDHDDKDTICKDSKECKLNYTYSEKVDTALKNASLLDGETPTSQEIDAVNEEMISLADNRAEREDVAVVNDTEFLNVDDNELGDDDEDDMSCGDKGHLLENSGWSSRTRAVAKYLQNLFEDEAVNGQKVLKTRDYIHVEQVKPFDNICIKPRVKLMKSSF</sequence>
<keyword evidence="2" id="KW-0539">Nucleus</keyword>
<dbReference type="AlphaFoldDB" id="A0A6A2XBU9"/>
<keyword evidence="7" id="KW-1185">Reference proteome</keyword>
<dbReference type="GO" id="GO:0005634">
    <property type="term" value="C:nucleus"/>
    <property type="evidence" value="ECO:0007669"/>
    <property type="project" value="UniProtKB-SubCell"/>
</dbReference>
<dbReference type="Pfam" id="PF04824">
    <property type="entry name" value="Rad21_Rec8"/>
    <property type="match status" value="1"/>
</dbReference>
<evidence type="ECO:0000259" key="5">
    <source>
        <dbReference type="Pfam" id="PF04825"/>
    </source>
</evidence>
<dbReference type="InterPro" id="IPR039781">
    <property type="entry name" value="Rad21/Rec8-like"/>
</dbReference>
<dbReference type="Pfam" id="PF04825">
    <property type="entry name" value="Rad21_Rec8_N"/>
    <property type="match status" value="1"/>
</dbReference>
<dbReference type="InterPro" id="IPR006910">
    <property type="entry name" value="Rad21_Rec8_N"/>
</dbReference>
<comment type="caution">
    <text evidence="6">The sequence shown here is derived from an EMBL/GenBank/DDBJ whole genome shotgun (WGS) entry which is preliminary data.</text>
</comment>
<dbReference type="PANTHER" id="PTHR12585">
    <property type="entry name" value="SCC1 / RAD21 FAMILY MEMBER"/>
    <property type="match status" value="1"/>
</dbReference>
<gene>
    <name evidence="6" type="ORF">F3Y22_tig00112738pilonHSYRG00280</name>
</gene>
<dbReference type="GO" id="GO:0007062">
    <property type="term" value="P:sister chromatid cohesion"/>
    <property type="evidence" value="ECO:0007669"/>
    <property type="project" value="InterPro"/>
</dbReference>
<proteinExistence type="predicted"/>
<name>A0A6A2XBU9_HIBSY</name>
<evidence type="ECO:0000256" key="1">
    <source>
        <dbReference type="ARBA" id="ARBA00004123"/>
    </source>
</evidence>
<dbReference type="CDD" id="cd21793">
    <property type="entry name" value="Rad21_Rec8_M_AtSYN1-like"/>
    <property type="match status" value="1"/>
</dbReference>
<feature type="region of interest" description="Disordered" evidence="3">
    <location>
        <begin position="652"/>
        <end position="673"/>
    </location>
</feature>
<evidence type="ECO:0000259" key="4">
    <source>
        <dbReference type="Pfam" id="PF04824"/>
    </source>
</evidence>
<dbReference type="Proteomes" id="UP000436088">
    <property type="component" value="Unassembled WGS sequence"/>
</dbReference>
<dbReference type="GO" id="GO:0003682">
    <property type="term" value="F:chromatin binding"/>
    <property type="evidence" value="ECO:0007669"/>
    <property type="project" value="TreeGrafter"/>
</dbReference>
<evidence type="ECO:0000256" key="2">
    <source>
        <dbReference type="ARBA" id="ARBA00023242"/>
    </source>
</evidence>